<name>A0A328E8I6_9ASTE</name>
<protein>
    <submittedName>
        <fullName evidence="3">Uncharacterized protein</fullName>
    </submittedName>
</protein>
<dbReference type="GO" id="GO:0009506">
    <property type="term" value="C:plasmodesma"/>
    <property type="evidence" value="ECO:0007669"/>
    <property type="project" value="TreeGrafter"/>
</dbReference>
<dbReference type="Proteomes" id="UP000249390">
    <property type="component" value="Unassembled WGS sequence"/>
</dbReference>
<sequence length="550" mass="61294">MLRAGSLRFPILATFLLFFSAFPLSSQGKERNPEEISHFVPFHAQHNPGEIYRDINGVVLGEKRRVLAEGPNGELPLNSSSLILAAKRTYRQDPLNDFKKYTGGWNISNRHYWASVGFTAVPFFLAALIWFAIFGLCLLFICICYCCCAREQYGYSRLAYALSLILLIVFTVAAIVGCIILYVGQGKFHSSTINTLGYVVNQANTTAGSLRNVSGYLAAAKQISVAQFLLPGNVQSDIDGIMNRINSSASELATKTSENKDGIDNLIETVRVALIVLSAIMLLLTFLGFVFSIFGMQYLVYILVVIGWILITGTFIICGIFLLLHNVTADSCVAMDQWVQNPMAHTALDDILPCVDNATAQETLRKSKEVTYQLCDVNNKVITTVSNNFPPGLFYYNQSGPRLPTLCNPFHADLTARPCDPGEVHLSNATKVWNKYVCQVSSSDICTTSGRLTPKIYSQMAAAVNVSYGLYHYGQFLTDLQNCDFVRVTFNKIYTTYCPGLRHYSQWVYAGLVVVAVAVMLSLTFWVLYGRERRHRIYTKNHTEKQPGED</sequence>
<dbReference type="EMBL" id="NQVE01000030">
    <property type="protein sequence ID" value="RAL52813.1"/>
    <property type="molecule type" value="Genomic_DNA"/>
</dbReference>
<dbReference type="GO" id="GO:0005886">
    <property type="term" value="C:plasma membrane"/>
    <property type="evidence" value="ECO:0007669"/>
    <property type="project" value="TreeGrafter"/>
</dbReference>
<keyword evidence="1" id="KW-1133">Transmembrane helix</keyword>
<feature type="transmembrane region" description="Helical" evidence="1">
    <location>
        <begin position="272"/>
        <end position="291"/>
    </location>
</feature>
<feature type="transmembrane region" description="Helical" evidence="1">
    <location>
        <begin position="158"/>
        <end position="183"/>
    </location>
</feature>
<organism evidence="3 4">
    <name type="scientific">Cuscuta australis</name>
    <dbReference type="NCBI Taxonomy" id="267555"/>
    <lineage>
        <taxon>Eukaryota</taxon>
        <taxon>Viridiplantae</taxon>
        <taxon>Streptophyta</taxon>
        <taxon>Embryophyta</taxon>
        <taxon>Tracheophyta</taxon>
        <taxon>Spermatophyta</taxon>
        <taxon>Magnoliopsida</taxon>
        <taxon>eudicotyledons</taxon>
        <taxon>Gunneridae</taxon>
        <taxon>Pentapetalae</taxon>
        <taxon>asterids</taxon>
        <taxon>lamiids</taxon>
        <taxon>Solanales</taxon>
        <taxon>Convolvulaceae</taxon>
        <taxon>Cuscuteae</taxon>
        <taxon>Cuscuta</taxon>
        <taxon>Cuscuta subgen. Grammica</taxon>
        <taxon>Cuscuta sect. Cleistogrammica</taxon>
    </lineage>
</organism>
<dbReference type="PANTHER" id="PTHR31414">
    <property type="entry name" value="TRANSMEMBRANE PROTEIN DDB_G0292058"/>
    <property type="match status" value="1"/>
</dbReference>
<evidence type="ECO:0000313" key="4">
    <source>
        <dbReference type="Proteomes" id="UP000249390"/>
    </source>
</evidence>
<evidence type="ECO:0000256" key="2">
    <source>
        <dbReference type="SAM" id="SignalP"/>
    </source>
</evidence>
<feature type="transmembrane region" description="Helical" evidence="1">
    <location>
        <begin position="123"/>
        <end position="146"/>
    </location>
</feature>
<keyword evidence="1" id="KW-0472">Membrane</keyword>
<keyword evidence="2" id="KW-0732">Signal</keyword>
<reference evidence="3 4" key="1">
    <citation type="submission" date="2018-06" db="EMBL/GenBank/DDBJ databases">
        <title>The Genome of Cuscuta australis (Dodder) Provides Insight into the Evolution of Plant Parasitism.</title>
        <authorList>
            <person name="Liu H."/>
        </authorList>
    </citation>
    <scope>NUCLEOTIDE SEQUENCE [LARGE SCALE GENOMIC DNA]</scope>
    <source>
        <strain evidence="4">cv. Yunnan</strain>
        <tissue evidence="3">Vines</tissue>
    </source>
</reference>
<accession>A0A328E8I6</accession>
<feature type="transmembrane region" description="Helical" evidence="1">
    <location>
        <begin position="298"/>
        <end position="324"/>
    </location>
</feature>
<dbReference type="AlphaFoldDB" id="A0A328E8I6"/>
<dbReference type="PANTHER" id="PTHR31414:SF15">
    <property type="entry name" value="PLASMA MEMBRANE FUSION PROTEIN"/>
    <property type="match status" value="1"/>
</dbReference>
<proteinExistence type="predicted"/>
<gene>
    <name evidence="3" type="ORF">DM860_007581</name>
</gene>
<keyword evidence="4" id="KW-1185">Reference proteome</keyword>
<keyword evidence="1" id="KW-0812">Transmembrane</keyword>
<evidence type="ECO:0000313" key="3">
    <source>
        <dbReference type="EMBL" id="RAL52813.1"/>
    </source>
</evidence>
<dbReference type="InterPro" id="IPR040283">
    <property type="entry name" value="DDB_G0292058-like"/>
</dbReference>
<comment type="caution">
    <text evidence="3">The sequence shown here is derived from an EMBL/GenBank/DDBJ whole genome shotgun (WGS) entry which is preliminary data.</text>
</comment>
<evidence type="ECO:0000256" key="1">
    <source>
        <dbReference type="SAM" id="Phobius"/>
    </source>
</evidence>
<feature type="signal peptide" evidence="2">
    <location>
        <begin position="1"/>
        <end position="28"/>
    </location>
</feature>
<feature type="transmembrane region" description="Helical" evidence="1">
    <location>
        <begin position="507"/>
        <end position="529"/>
    </location>
</feature>
<feature type="chain" id="PRO_5016456232" evidence="2">
    <location>
        <begin position="29"/>
        <end position="550"/>
    </location>
</feature>